<name>A0A6J4VWM7_9CYAN</name>
<sequence>MQGLGRYRRLSKDYEYLPETNEAFIYLAMSRLMLRRLAS</sequence>
<organism evidence="1">
    <name type="scientific">uncultured Synechococcales cyanobacterium</name>
    <dbReference type="NCBI Taxonomy" id="1936017"/>
    <lineage>
        <taxon>Bacteria</taxon>
        <taxon>Bacillati</taxon>
        <taxon>Cyanobacteriota</taxon>
        <taxon>Cyanophyceae</taxon>
        <taxon>Synechococcales</taxon>
        <taxon>environmental samples</taxon>
    </lineage>
</organism>
<reference evidence="1" key="1">
    <citation type="submission" date="2020-02" db="EMBL/GenBank/DDBJ databases">
        <authorList>
            <person name="Meier V. D."/>
        </authorList>
    </citation>
    <scope>NUCLEOTIDE SEQUENCE</scope>
    <source>
        <strain evidence="1">AVDCRST_MAG81</strain>
    </source>
</reference>
<protein>
    <submittedName>
        <fullName evidence="1">Transposase</fullName>
    </submittedName>
</protein>
<proteinExistence type="predicted"/>
<dbReference type="AlphaFoldDB" id="A0A6J4VWM7"/>
<gene>
    <name evidence="1" type="ORF">AVDCRST_MAG81-4675</name>
</gene>
<accession>A0A6J4VWM7</accession>
<dbReference type="EMBL" id="CADCWO010000242">
    <property type="protein sequence ID" value="CAA9589378.1"/>
    <property type="molecule type" value="Genomic_DNA"/>
</dbReference>
<evidence type="ECO:0000313" key="1">
    <source>
        <dbReference type="EMBL" id="CAA9589378.1"/>
    </source>
</evidence>